<dbReference type="EMBL" id="HADY01016837">
    <property type="protein sequence ID" value="SBP55322.1"/>
    <property type="molecule type" value="Transcribed_RNA"/>
</dbReference>
<sequence>LNWSHSPTATQLKPISAPQNAKAIMQDRQESSTPPVTTVMPTTETTPLGRVTVSGVHWKETVEGTSVKAEGSRVSIVAVMVGFYHSL</sequence>
<reference evidence="1" key="2">
    <citation type="submission" date="2016-06" db="EMBL/GenBank/DDBJ databases">
        <title>The genome of a short-lived fish provides insights into sex chromosome evolution and the genetic control of aging.</title>
        <authorList>
            <person name="Reichwald K."/>
            <person name="Felder M."/>
            <person name="Petzold A."/>
            <person name="Koch P."/>
            <person name="Groth M."/>
            <person name="Platzer M."/>
        </authorList>
    </citation>
    <scope>NUCLEOTIDE SEQUENCE</scope>
    <source>
        <tissue evidence="1">Brain</tissue>
    </source>
</reference>
<evidence type="ECO:0000313" key="1">
    <source>
        <dbReference type="EMBL" id="SBP55322.1"/>
    </source>
</evidence>
<protein>
    <submittedName>
        <fullName evidence="1">Recoverin</fullName>
    </submittedName>
</protein>
<gene>
    <name evidence="1" type="primary">RCV1</name>
</gene>
<feature type="non-terminal residue" evidence="1">
    <location>
        <position position="1"/>
    </location>
</feature>
<name>A0A1A8AJH9_NOTFU</name>
<accession>A0A1A8AJH9</accession>
<reference evidence="1" key="1">
    <citation type="submission" date="2016-05" db="EMBL/GenBank/DDBJ databases">
        <authorList>
            <person name="Lavstsen T."/>
            <person name="Jespersen J.S."/>
        </authorList>
    </citation>
    <scope>NUCLEOTIDE SEQUENCE</scope>
    <source>
        <tissue evidence="1">Brain</tissue>
    </source>
</reference>
<feature type="non-terminal residue" evidence="1">
    <location>
        <position position="87"/>
    </location>
</feature>
<organism evidence="1">
    <name type="scientific">Nothobranchius furzeri</name>
    <name type="common">Turquoise killifish</name>
    <dbReference type="NCBI Taxonomy" id="105023"/>
    <lineage>
        <taxon>Eukaryota</taxon>
        <taxon>Metazoa</taxon>
        <taxon>Chordata</taxon>
        <taxon>Craniata</taxon>
        <taxon>Vertebrata</taxon>
        <taxon>Euteleostomi</taxon>
        <taxon>Actinopterygii</taxon>
        <taxon>Neopterygii</taxon>
        <taxon>Teleostei</taxon>
        <taxon>Neoteleostei</taxon>
        <taxon>Acanthomorphata</taxon>
        <taxon>Ovalentaria</taxon>
        <taxon>Atherinomorphae</taxon>
        <taxon>Cyprinodontiformes</taxon>
        <taxon>Nothobranchiidae</taxon>
        <taxon>Nothobranchius</taxon>
    </lineage>
</organism>
<proteinExistence type="predicted"/>
<dbReference type="AlphaFoldDB" id="A0A1A8AJH9"/>